<evidence type="ECO:0000313" key="18">
    <source>
        <dbReference type="EMBL" id="EIJ69088.1"/>
    </source>
</evidence>
<dbReference type="Gene3D" id="2.170.130.10">
    <property type="entry name" value="TonB-dependent receptor, plug domain"/>
    <property type="match status" value="1"/>
</dbReference>
<dbReference type="InterPro" id="IPR000531">
    <property type="entry name" value="Beta-barrel_TonB"/>
</dbReference>
<evidence type="ECO:0000256" key="12">
    <source>
        <dbReference type="PROSITE-ProRule" id="PRU01360"/>
    </source>
</evidence>
<keyword evidence="19" id="KW-1185">Reference proteome</keyword>
<dbReference type="Pfam" id="PF00593">
    <property type="entry name" value="TonB_dep_Rec_b-barrel"/>
    <property type="match status" value="1"/>
</dbReference>
<evidence type="ECO:0000256" key="3">
    <source>
        <dbReference type="ARBA" id="ARBA00022448"/>
    </source>
</evidence>
<evidence type="ECO:0000256" key="15">
    <source>
        <dbReference type="SAM" id="SignalP"/>
    </source>
</evidence>
<evidence type="ECO:0000256" key="14">
    <source>
        <dbReference type="RuleBase" id="RU003357"/>
    </source>
</evidence>
<feature type="domain" description="TonB-dependent receptor-like beta-barrel" evidence="16">
    <location>
        <begin position="584"/>
        <end position="996"/>
    </location>
</feature>
<dbReference type="Gene3D" id="2.40.170.20">
    <property type="entry name" value="TonB-dependent receptor, beta-barrel domain"/>
    <property type="match status" value="2"/>
</dbReference>
<dbReference type="PANTHER" id="PTHR30069">
    <property type="entry name" value="TONB-DEPENDENT OUTER MEMBRANE RECEPTOR"/>
    <property type="match status" value="1"/>
</dbReference>
<feature type="domain" description="TonB-dependent receptor plug" evidence="17">
    <location>
        <begin position="54"/>
        <end position="164"/>
    </location>
</feature>
<dbReference type="InterPro" id="IPR036942">
    <property type="entry name" value="Beta-barrel_TonB_sf"/>
</dbReference>
<dbReference type="InterPro" id="IPR010917">
    <property type="entry name" value="TonB_rcpt_CS"/>
</dbReference>
<protein>
    <submittedName>
        <fullName evidence="18">Hemoglobin and hemoglobin-haptoglobin-binding protein B</fullName>
    </submittedName>
</protein>
<evidence type="ECO:0000256" key="13">
    <source>
        <dbReference type="PROSITE-ProRule" id="PRU10144"/>
    </source>
</evidence>
<feature type="short sequence motif" description="TonB C-terminal box" evidence="13">
    <location>
        <begin position="1028"/>
        <end position="1045"/>
    </location>
</feature>
<proteinExistence type="inferred from homology"/>
<evidence type="ECO:0000256" key="1">
    <source>
        <dbReference type="ARBA" id="ARBA00004571"/>
    </source>
</evidence>
<reference evidence="18 19" key="1">
    <citation type="submission" date="2012-03" db="EMBL/GenBank/DDBJ databases">
        <authorList>
            <person name="Harkins D.M."/>
            <person name="Madupu R."/>
            <person name="Durkin A.S."/>
            <person name="Torralba M."/>
            <person name="Methe B."/>
            <person name="Sutton G.G."/>
            <person name="Nelson K.E."/>
        </authorList>
    </citation>
    <scope>NUCLEOTIDE SEQUENCE [LARGE SCALE GENOMIC DNA]</scope>
    <source>
        <strain evidence="18 19">CCUG 2042</strain>
    </source>
</reference>
<feature type="signal peptide" evidence="15">
    <location>
        <begin position="1"/>
        <end position="23"/>
    </location>
</feature>
<dbReference type="GO" id="GO:0044718">
    <property type="term" value="P:siderophore transmembrane transport"/>
    <property type="evidence" value="ECO:0007669"/>
    <property type="project" value="TreeGrafter"/>
</dbReference>
<dbReference type="InterPro" id="IPR039426">
    <property type="entry name" value="TonB-dep_rcpt-like"/>
</dbReference>
<organism evidence="18 19">
    <name type="scientific">Pasteurella bettyae CCUG 2042</name>
    <dbReference type="NCBI Taxonomy" id="1095749"/>
    <lineage>
        <taxon>Bacteria</taxon>
        <taxon>Pseudomonadati</taxon>
        <taxon>Pseudomonadota</taxon>
        <taxon>Gammaproteobacteria</taxon>
        <taxon>Pasteurellales</taxon>
        <taxon>Pasteurellaceae</taxon>
        <taxon>Pasteurella</taxon>
    </lineage>
</organism>
<dbReference type="PANTHER" id="PTHR30069:SF29">
    <property type="entry name" value="HEMOGLOBIN AND HEMOGLOBIN-HAPTOGLOBIN-BINDING PROTEIN 1-RELATED"/>
    <property type="match status" value="1"/>
</dbReference>
<keyword evidence="7" id="KW-0677">Repeat</keyword>
<evidence type="ECO:0000259" key="16">
    <source>
        <dbReference type="Pfam" id="PF00593"/>
    </source>
</evidence>
<dbReference type="eggNOG" id="COG1629">
    <property type="taxonomic scope" value="Bacteria"/>
</dbReference>
<gene>
    <name evidence="18" type="primary">hgpB</name>
    <name evidence="18" type="ORF">HMPREF1052_0351</name>
</gene>
<comment type="caution">
    <text evidence="18">The sequence shown here is derived from an EMBL/GenBank/DDBJ whole genome shotgun (WGS) entry which is preliminary data.</text>
</comment>
<accession>I3DBJ5</accession>
<keyword evidence="10" id="KW-0675">Receptor</keyword>
<evidence type="ECO:0000256" key="4">
    <source>
        <dbReference type="ARBA" id="ARBA00022452"/>
    </source>
</evidence>
<evidence type="ECO:0000256" key="5">
    <source>
        <dbReference type="ARBA" id="ARBA00022692"/>
    </source>
</evidence>
<evidence type="ECO:0000256" key="9">
    <source>
        <dbReference type="ARBA" id="ARBA00023136"/>
    </source>
</evidence>
<dbReference type="GO" id="GO:0015344">
    <property type="term" value="F:siderophore uptake transmembrane transporter activity"/>
    <property type="evidence" value="ECO:0007669"/>
    <property type="project" value="TreeGrafter"/>
</dbReference>
<keyword evidence="6 15" id="KW-0732">Signal</keyword>
<dbReference type="PATRIC" id="fig|1095749.3.peg.1288"/>
<feature type="chain" id="PRO_5003669685" evidence="15">
    <location>
        <begin position="24"/>
        <end position="1045"/>
    </location>
</feature>
<evidence type="ECO:0000313" key="19">
    <source>
        <dbReference type="Proteomes" id="UP000006457"/>
    </source>
</evidence>
<sequence>MLMKGKLSTITLCIFSYCQFSYAEHSTSTSLDTIQVSAEAQSIHDEVQSHKVGETVKTAKTLSKQQVGDAKDLVRYDPGVTVVEAGRFGQSGFAVRGVEENRVAIQIDGLTQAETISSQGFKELFEGYGNFNNTRNSAEIETLKQVTIHKGANSIKAGSGALGGSVVFETKDARDFLTEKNYHFSYKRGYQSESNQNLNTFTAAGRYKWFDFLVVRTERKGHEEENYGYRYYDGNIQGRQREKADPYRRKLESTLLKLSFQPNENNRLTVAADLYDATSKGHDFSYTLKSSNLIKDCKDAHCIEKELRHTNDQVKRKNYSFVYENYSSNPFYDTLRVAYSNQHIRTRARTDDYCDGNANCQGFSNPLGLHFNENNQLVGNDNKPVEYKNTPAVIGKETIFEEKVFKSNVYWLFNPEIKKYQEELRTKYNTKQVSYDHSTNEKGEDVIKYEVTKSKEISPADKHLTINGKTYKDEALQFSPVQFNSTYTSLILACDQAGGVNCQKDTVEAFGPDGTIKHLPFTVETLASGEKVAKITAQNEESADTAPSLILPVGKGYLENIWTERDLNTMTQQVNLDLTKYLQIGSTEHNLSYGGLWSNSKKEMVNHSGDNAIAKGWWALYPTDCQNSTDKYNSLCNNRNTYSFLIPVKTKTVALYFADDARVNQYWGFDWAYRYDRIKHSPEYIPGVTPKIPDGMVNDLYTREPNFNRLNYTDPANDALRTANANANIREIAKRKKFSASSYSLGLTLDPLDWLKIQAKYSKGFRAPAGDEIYFTFLHPDFSIEPNRDLEAETAKTKELAFTFYKPFGYLMASVFRTDYNNYIDLAFKCRSGENGCRQLSGRGLGYPLYKNVNRPSAKVTGFELQSKFLLGEITPRLTGFSVGYKFTYQKGKMAYDPNIDKYRPTDGYIPMNAIQPPTSVINLSYVHPDNYFGVDFYMTHVSHKKEKDTYNRYHGEQQAANSYMKWRSDAYTLFDVVGFVKPIKNLTLQAGLYNLTNQKYATWDSIRSIKPFGTSNLINQNTGAGINRFYSPGRNFRLSAEVIF</sequence>
<keyword evidence="4 12" id="KW-1134">Transmembrane beta strand</keyword>
<evidence type="ECO:0000256" key="7">
    <source>
        <dbReference type="ARBA" id="ARBA00022737"/>
    </source>
</evidence>
<dbReference type="EMBL" id="AJSX01000033">
    <property type="protein sequence ID" value="EIJ69088.1"/>
    <property type="molecule type" value="Genomic_DNA"/>
</dbReference>
<dbReference type="InterPro" id="IPR037066">
    <property type="entry name" value="Plug_dom_sf"/>
</dbReference>
<evidence type="ECO:0000256" key="8">
    <source>
        <dbReference type="ARBA" id="ARBA00023077"/>
    </source>
</evidence>
<comment type="similarity">
    <text evidence="2">Belongs to the TonB-dependent receptor family. Hemoglobin/haptoglobin binding protein subfamily.</text>
</comment>
<evidence type="ECO:0000259" key="17">
    <source>
        <dbReference type="Pfam" id="PF07715"/>
    </source>
</evidence>
<dbReference type="InterPro" id="IPR012910">
    <property type="entry name" value="Plug_dom"/>
</dbReference>
<keyword evidence="3 12" id="KW-0813">Transport</keyword>
<keyword evidence="5 12" id="KW-0812">Transmembrane</keyword>
<dbReference type="RefSeq" id="WP_005760837.1">
    <property type="nucleotide sequence ID" value="NZ_AJSX01000033.1"/>
</dbReference>
<dbReference type="OrthoDB" id="9764669at2"/>
<dbReference type="PROSITE" id="PS01156">
    <property type="entry name" value="TONB_DEPENDENT_REC_2"/>
    <property type="match status" value="1"/>
</dbReference>
<name>I3DBJ5_9PAST</name>
<evidence type="ECO:0000256" key="10">
    <source>
        <dbReference type="ARBA" id="ARBA00023170"/>
    </source>
</evidence>
<comment type="subcellular location">
    <subcellularLocation>
        <location evidence="1 12">Cell outer membrane</location>
        <topology evidence="1 12">Multi-pass membrane protein</topology>
    </subcellularLocation>
</comment>
<dbReference type="SUPFAM" id="SSF56935">
    <property type="entry name" value="Porins"/>
    <property type="match status" value="1"/>
</dbReference>
<evidence type="ECO:0000256" key="6">
    <source>
        <dbReference type="ARBA" id="ARBA00022729"/>
    </source>
</evidence>
<evidence type="ECO:0000256" key="2">
    <source>
        <dbReference type="ARBA" id="ARBA00008143"/>
    </source>
</evidence>
<keyword evidence="11 12" id="KW-0998">Cell outer membrane</keyword>
<dbReference type="eggNOG" id="COG4771">
    <property type="taxonomic scope" value="Bacteria"/>
</dbReference>
<evidence type="ECO:0000256" key="11">
    <source>
        <dbReference type="ARBA" id="ARBA00023237"/>
    </source>
</evidence>
<dbReference type="AlphaFoldDB" id="I3DBJ5"/>
<dbReference type="PROSITE" id="PS52016">
    <property type="entry name" value="TONB_DEPENDENT_REC_3"/>
    <property type="match status" value="1"/>
</dbReference>
<dbReference type="Proteomes" id="UP000006457">
    <property type="component" value="Unassembled WGS sequence"/>
</dbReference>
<dbReference type="GO" id="GO:0009279">
    <property type="term" value="C:cell outer membrane"/>
    <property type="evidence" value="ECO:0007669"/>
    <property type="project" value="UniProtKB-SubCell"/>
</dbReference>
<keyword evidence="8 14" id="KW-0798">TonB box</keyword>
<keyword evidence="9 12" id="KW-0472">Membrane</keyword>
<dbReference type="Pfam" id="PF07715">
    <property type="entry name" value="Plug"/>
    <property type="match status" value="1"/>
</dbReference>